<reference evidence="1 2" key="1">
    <citation type="submission" date="2024-06" db="EMBL/GenBank/DDBJ databases">
        <title>Genomic Encyclopedia of Type Strains, Phase IV (KMG-IV): sequencing the most valuable type-strain genomes for metagenomic binning, comparative biology and taxonomic classification.</title>
        <authorList>
            <person name="Goeker M."/>
        </authorList>
    </citation>
    <scope>NUCLEOTIDE SEQUENCE [LARGE SCALE GENOMIC DNA]</scope>
    <source>
        <strain evidence="1 2">DSM 17253</strain>
    </source>
</reference>
<name>A0ABV2FBW4_9BACL</name>
<protein>
    <recommendedName>
        <fullName evidence="3">DUF3231 family protein</fullName>
    </recommendedName>
</protein>
<evidence type="ECO:0000313" key="1">
    <source>
        <dbReference type="EMBL" id="MET3549271.1"/>
    </source>
</evidence>
<keyword evidence="2" id="KW-1185">Reference proteome</keyword>
<dbReference type="InterPro" id="IPR021617">
    <property type="entry name" value="DUF3231"/>
</dbReference>
<proteinExistence type="predicted"/>
<evidence type="ECO:0008006" key="3">
    <source>
        <dbReference type="Google" id="ProtNLM"/>
    </source>
</evidence>
<dbReference type="Pfam" id="PF11553">
    <property type="entry name" value="DUF3231"/>
    <property type="match status" value="1"/>
</dbReference>
<dbReference type="EMBL" id="JBEPLV010000008">
    <property type="protein sequence ID" value="MET3549271.1"/>
    <property type="molecule type" value="Genomic_DNA"/>
</dbReference>
<sequence length="175" mass="19182">MKSMGILDGNPKHQPMHYGEVFNVWEVSMMAKGLVSCYQVYLNHAGDKDLKQILEDLIDQAKTEIKECDKLLTDNGVVPAPIMADRPAVNLEDIPPGARFMDQEIGAKLAADSAAGLAACSAIMGMSIREDIGALFAKYHATKTALGVRILRMNKEKGWLVPPPLHVERPVEEKA</sequence>
<dbReference type="Gene3D" id="1.20.1260.10">
    <property type="match status" value="1"/>
</dbReference>
<evidence type="ECO:0000313" key="2">
    <source>
        <dbReference type="Proteomes" id="UP001549098"/>
    </source>
</evidence>
<accession>A0ABV2FBW4</accession>
<gene>
    <name evidence="1" type="ORF">ABID47_005908</name>
</gene>
<dbReference type="Proteomes" id="UP001549098">
    <property type="component" value="Unassembled WGS sequence"/>
</dbReference>
<comment type="caution">
    <text evidence="1">The sequence shown here is derived from an EMBL/GenBank/DDBJ whole genome shotgun (WGS) entry which is preliminary data.</text>
</comment>
<organism evidence="1 2">
    <name type="scientific">Paenibacillus favisporus</name>
    <dbReference type="NCBI Taxonomy" id="221028"/>
    <lineage>
        <taxon>Bacteria</taxon>
        <taxon>Bacillati</taxon>
        <taxon>Bacillota</taxon>
        <taxon>Bacilli</taxon>
        <taxon>Bacillales</taxon>
        <taxon>Paenibacillaceae</taxon>
        <taxon>Paenibacillus</taxon>
    </lineage>
</organism>
<dbReference type="InterPro" id="IPR012347">
    <property type="entry name" value="Ferritin-like"/>
</dbReference>